<dbReference type="Proteomes" id="UP000694546">
    <property type="component" value="Chromosome 8"/>
</dbReference>
<dbReference type="PANTHER" id="PTHR35083">
    <property type="entry name" value="RGD1565685 PROTEIN"/>
    <property type="match status" value="1"/>
</dbReference>
<sequence>MDSSDIRGYIQRFEDQGYKTWIRTTMILECLKTRMGRFLENETEVFHNALNGKIKLEEKTCIGPTKCDYKKVPTVKSAPNKLCRLCDAWKGEILSEHKNPNPSMVYWNNTTPYLWPSHKWEVAKVYMPRGNMKHKSVDDFDISAYLTLMTFCRHFQKFVKGHLLSQVTNVRNQIMHSANFAVTAEDFQDYMGRIRALGEALGEKVPEFQSFSKDMAEIQNINFQLHFGRDPGIHFQGPSTDKYDVTSILNMELKIMKDKMECLSQLYDADREDMLTSEELQKVKSFLDMNHDLQEKLQPQWQRLEAVQAQHGLQINTLTERVGELEKHTVVTDEEFSSETLMYKNRLLERAKKYKWDNPVFSEQDESAGFRGQVEVHGETFLASLVCKSKAQAHQAAAKKALQELATVIANEEAALGQAAKSQAAGFSFYAAVTVSLAVDVSPDKGVSAPVDRVECVYEKLVSLFGLGAADTGSSNKEKVLQYCTRLKVLPPVERSSASSFVLRLNGKITFYDLEGSGSKAEAVQQAARAALEALCGVLDKAAVNQNNHKGALQELLVRFKQPHPEYHVTDSPAGHGDRVTWLPEADPTGGLAEGSGHRYQEVEGADEGAHAEIGTPMKRMITDRSDRPSKMSKVLPSTAGSERPDGGQVLGSVEVTILVDLRPHQAADQEGAVGAAYSDLMKALSLSPAPSGEEKQAVLEFFREAQCCPPVEKIDHRPDGTYSCSLRIDGKLTFQSPERSTKKESDSLAAQKALAHLEGLQTVKDLKLTGEVKGRLQKVAADLGNIGLPVYRTTDAGKVIDGGQVLGSVEVTIKVDLRTHQAADREGAVGAAYSDLMKALSLSPAPSGEEKQAVLEFFGQTQCCPPVEKIDHRPDGTYSCSLRIDGKLTFQSPERSTKKESDSLAAQKALAHLEGLLTVKDLKLPGEVKGRLQKVAADLGNICRPVYLTADAVEVTDGGQVLGSVEVTIKVDLRPHQAADREGAVGAAYSDLMKALSLSPAPSGGERLAVLHFMQLTKSRPPVEDIKMSSDGTYECALKIDGRFIFQSPERSSTKKEAEKAAAGQALRHMEGLLRAHRRPLPVGDNHKSRLQELLMSGLGNAVLPVYAAVDANDPRHT</sequence>
<dbReference type="AlphaFoldDB" id="A0A8C5A5U2"/>
<dbReference type="OMA" id="PRIDCLA"/>
<reference evidence="4" key="2">
    <citation type="submission" date="2025-09" db="UniProtKB">
        <authorList>
            <consortium name="Ensembl"/>
        </authorList>
    </citation>
    <scope>IDENTIFICATION</scope>
</reference>
<evidence type="ECO:0000259" key="3">
    <source>
        <dbReference type="PROSITE" id="PS50137"/>
    </source>
</evidence>
<gene>
    <name evidence="4" type="primary">LOC115548798</name>
</gene>
<accession>A0A8C5A5U2</accession>
<dbReference type="InterPro" id="IPR014720">
    <property type="entry name" value="dsRBD_dom"/>
</dbReference>
<dbReference type="Ensembl" id="ENSGMOT00000050793.1">
    <property type="protein sequence ID" value="ENSGMOP00000026114.1"/>
    <property type="gene ID" value="ENSGMOG00000034980.1"/>
</dbReference>
<dbReference type="GeneTree" id="ENSGT00390000006290"/>
<dbReference type="PROSITE" id="PS50137">
    <property type="entry name" value="DS_RBD"/>
    <property type="match status" value="1"/>
</dbReference>
<evidence type="ECO:0000256" key="2">
    <source>
        <dbReference type="SAM" id="MobiDB-lite"/>
    </source>
</evidence>
<protein>
    <submittedName>
        <fullName evidence="4">Uncharacterized LOC115548798</fullName>
    </submittedName>
</protein>
<evidence type="ECO:0000313" key="4">
    <source>
        <dbReference type="Ensembl" id="ENSGMOP00000026114.1"/>
    </source>
</evidence>
<reference evidence="4" key="1">
    <citation type="submission" date="2025-08" db="UniProtKB">
        <authorList>
            <consortium name="Ensembl"/>
        </authorList>
    </citation>
    <scope>IDENTIFICATION</scope>
</reference>
<organism evidence="4 5">
    <name type="scientific">Gadus morhua</name>
    <name type="common">Atlantic cod</name>
    <dbReference type="NCBI Taxonomy" id="8049"/>
    <lineage>
        <taxon>Eukaryota</taxon>
        <taxon>Metazoa</taxon>
        <taxon>Chordata</taxon>
        <taxon>Craniata</taxon>
        <taxon>Vertebrata</taxon>
        <taxon>Euteleostomi</taxon>
        <taxon>Actinopterygii</taxon>
        <taxon>Neopterygii</taxon>
        <taxon>Teleostei</taxon>
        <taxon>Neoteleostei</taxon>
        <taxon>Acanthomorphata</taxon>
        <taxon>Zeiogadaria</taxon>
        <taxon>Gadariae</taxon>
        <taxon>Gadiformes</taxon>
        <taxon>Gadoidei</taxon>
        <taxon>Gadidae</taxon>
        <taxon>Gadus</taxon>
    </lineage>
</organism>
<dbReference type="InterPro" id="IPR018247">
    <property type="entry name" value="EF_Hand_1_Ca_BS"/>
</dbReference>
<dbReference type="GeneID" id="115548798"/>
<keyword evidence="5" id="KW-1185">Reference proteome</keyword>
<dbReference type="PANTHER" id="PTHR35083:SF3">
    <property type="entry name" value="SI:CH211-91P5.3"/>
    <property type="match status" value="1"/>
</dbReference>
<dbReference type="Pfam" id="PF00035">
    <property type="entry name" value="dsrm"/>
    <property type="match status" value="1"/>
</dbReference>
<name>A0A8C5A5U2_GADMO</name>
<evidence type="ECO:0000256" key="1">
    <source>
        <dbReference type="PROSITE-ProRule" id="PRU00266"/>
    </source>
</evidence>
<dbReference type="InterPro" id="IPR027897">
    <property type="entry name" value="DUF4559"/>
</dbReference>
<feature type="region of interest" description="Disordered" evidence="2">
    <location>
        <begin position="623"/>
        <end position="649"/>
    </location>
</feature>
<dbReference type="Pfam" id="PF15112">
    <property type="entry name" value="DUF4559"/>
    <property type="match status" value="1"/>
</dbReference>
<keyword evidence="1" id="KW-0694">RNA-binding</keyword>
<dbReference type="RefSeq" id="XP_030219501.1">
    <property type="nucleotide sequence ID" value="XM_030363641.1"/>
</dbReference>
<dbReference type="SMART" id="SM00358">
    <property type="entry name" value="DSRM"/>
    <property type="match status" value="5"/>
</dbReference>
<dbReference type="SUPFAM" id="SSF54768">
    <property type="entry name" value="dsRNA-binding domain-like"/>
    <property type="match status" value="1"/>
</dbReference>
<proteinExistence type="predicted"/>
<feature type="domain" description="DRBM" evidence="3">
    <location>
        <begin position="370"/>
        <end position="407"/>
    </location>
</feature>
<evidence type="ECO:0000313" key="5">
    <source>
        <dbReference type="Proteomes" id="UP000694546"/>
    </source>
</evidence>
<dbReference type="Gene3D" id="3.30.160.20">
    <property type="match status" value="2"/>
</dbReference>
<dbReference type="CDD" id="cd00048">
    <property type="entry name" value="DSRM_SF"/>
    <property type="match status" value="2"/>
</dbReference>
<dbReference type="GO" id="GO:0003723">
    <property type="term" value="F:RNA binding"/>
    <property type="evidence" value="ECO:0007669"/>
    <property type="project" value="UniProtKB-UniRule"/>
</dbReference>
<dbReference type="PROSITE" id="PS00018">
    <property type="entry name" value="EF_HAND_1"/>
    <property type="match status" value="1"/>
</dbReference>